<keyword evidence="2" id="KW-1003">Cell membrane</keyword>
<evidence type="ECO:0000256" key="5">
    <source>
        <dbReference type="ARBA" id="ARBA00023136"/>
    </source>
</evidence>
<keyword evidence="3 7" id="KW-0812">Transmembrane</keyword>
<name>A0ABY6N5G5_9ALTE</name>
<keyword evidence="5 7" id="KW-0472">Membrane</keyword>
<keyword evidence="4 7" id="KW-1133">Transmembrane helix</keyword>
<gene>
    <name evidence="9" type="ORF">NKI27_05590</name>
</gene>
<feature type="transmembrane region" description="Helical" evidence="7">
    <location>
        <begin position="21"/>
        <end position="40"/>
    </location>
</feature>
<comment type="subcellular location">
    <subcellularLocation>
        <location evidence="1">Cell membrane</location>
        <topology evidence="1">Multi-pass membrane protein</topology>
    </subcellularLocation>
    <subcellularLocation>
        <location evidence="6">Membrane</location>
        <topology evidence="6">Multi-pass membrane protein</topology>
    </subcellularLocation>
</comment>
<sequence length="467" mass="50566">MKNENNYISGRRKLIAERVSVKHAFLIAVVIGAFCIVLGILFNSIIFSMAVPPLVMIGYIVLVNNEAPDLPKSTIGDSYYYLGFILTLISLVVSLFSLSASDSINMNSIIGSFGAALGTTIVGLVARLWVTAFSIETKVRIERLETEMEKSLTQFTEQLDILTSISTNSLTKVHSETESTLKGVLSDYQSINAQVAELFKSSMEGGAESVKLAFDGLTERINKIKVDPDIISSPLESALAGLVSTIEEHKGSYHALNLKMINSNNDLSKQLSQSSTIITGHISAFESELAKVVDSQSKSYQKNLEEISSSILSGLGDVKDVKMDLKSSVTSDLESLKGEILEFTDTINLWNESLSSSLQNFDEITDLVTINANHMSSGASRLKEATVDFSESLGATGQLNETVTNVVSTIRELNNHLTETIKIGQAANIKIESSANSTEQASHQVASDIAKVYGSLAEQLKSLGERT</sequence>
<feature type="domain" description="MotA/TolQ/ExbB proton channel" evidence="8">
    <location>
        <begin position="74"/>
        <end position="149"/>
    </location>
</feature>
<evidence type="ECO:0000256" key="3">
    <source>
        <dbReference type="ARBA" id="ARBA00022692"/>
    </source>
</evidence>
<proteinExistence type="inferred from homology"/>
<evidence type="ECO:0000313" key="10">
    <source>
        <dbReference type="Proteomes" id="UP001163739"/>
    </source>
</evidence>
<reference evidence="9" key="1">
    <citation type="submission" date="2022-06" db="EMBL/GenBank/DDBJ databases">
        <title>Alkalimarinus sp. nov., isolated from gut of a Alitta virens.</title>
        <authorList>
            <person name="Yang A.I."/>
            <person name="Shin N.-R."/>
        </authorList>
    </citation>
    <scope>NUCLEOTIDE SEQUENCE</scope>
    <source>
        <strain evidence="9">A2M4</strain>
    </source>
</reference>
<keyword evidence="6" id="KW-0813">Transport</keyword>
<evidence type="ECO:0000256" key="7">
    <source>
        <dbReference type="SAM" id="Phobius"/>
    </source>
</evidence>
<dbReference type="InterPro" id="IPR002898">
    <property type="entry name" value="MotA_ExbB_proton_chnl"/>
</dbReference>
<keyword evidence="6" id="KW-0653">Protein transport</keyword>
<dbReference type="Pfam" id="PF01618">
    <property type="entry name" value="MotA_ExbB"/>
    <property type="match status" value="1"/>
</dbReference>
<evidence type="ECO:0000313" key="9">
    <source>
        <dbReference type="EMBL" id="UZE97222.1"/>
    </source>
</evidence>
<protein>
    <submittedName>
        <fullName evidence="9">MotA/TolQ/ExbB proton channel family protein</fullName>
    </submittedName>
</protein>
<evidence type="ECO:0000259" key="8">
    <source>
        <dbReference type="Pfam" id="PF01618"/>
    </source>
</evidence>
<organism evidence="9 10">
    <name type="scientific">Alkalimarinus alittae</name>
    <dbReference type="NCBI Taxonomy" id="2961619"/>
    <lineage>
        <taxon>Bacteria</taxon>
        <taxon>Pseudomonadati</taxon>
        <taxon>Pseudomonadota</taxon>
        <taxon>Gammaproteobacteria</taxon>
        <taxon>Alteromonadales</taxon>
        <taxon>Alteromonadaceae</taxon>
        <taxon>Alkalimarinus</taxon>
    </lineage>
</organism>
<dbReference type="RefSeq" id="WP_265048700.1">
    <property type="nucleotide sequence ID" value="NZ_CP100390.1"/>
</dbReference>
<dbReference type="EMBL" id="CP100390">
    <property type="protein sequence ID" value="UZE97222.1"/>
    <property type="molecule type" value="Genomic_DNA"/>
</dbReference>
<evidence type="ECO:0000256" key="2">
    <source>
        <dbReference type="ARBA" id="ARBA00022475"/>
    </source>
</evidence>
<keyword evidence="10" id="KW-1185">Reference proteome</keyword>
<evidence type="ECO:0000256" key="4">
    <source>
        <dbReference type="ARBA" id="ARBA00022989"/>
    </source>
</evidence>
<dbReference type="Proteomes" id="UP001163739">
    <property type="component" value="Chromosome"/>
</dbReference>
<feature type="transmembrane region" description="Helical" evidence="7">
    <location>
        <begin position="79"/>
        <end position="97"/>
    </location>
</feature>
<evidence type="ECO:0000256" key="6">
    <source>
        <dbReference type="RuleBase" id="RU004057"/>
    </source>
</evidence>
<comment type="similarity">
    <text evidence="6">Belongs to the exbB/tolQ family.</text>
</comment>
<feature type="transmembrane region" description="Helical" evidence="7">
    <location>
        <begin position="109"/>
        <end position="130"/>
    </location>
</feature>
<evidence type="ECO:0000256" key="1">
    <source>
        <dbReference type="ARBA" id="ARBA00004651"/>
    </source>
</evidence>
<accession>A0ABY6N5G5</accession>